<evidence type="ECO:0000256" key="1">
    <source>
        <dbReference type="SAM" id="SignalP"/>
    </source>
</evidence>
<organism evidence="3 4">
    <name type="scientific">Novipirellula herctigrandis</name>
    <dbReference type="NCBI Taxonomy" id="2527986"/>
    <lineage>
        <taxon>Bacteria</taxon>
        <taxon>Pseudomonadati</taxon>
        <taxon>Planctomycetota</taxon>
        <taxon>Planctomycetia</taxon>
        <taxon>Pirellulales</taxon>
        <taxon>Pirellulaceae</taxon>
        <taxon>Novipirellula</taxon>
    </lineage>
</organism>
<dbReference type="OrthoDB" id="2513075at2"/>
<dbReference type="InterPro" id="IPR036514">
    <property type="entry name" value="SGNH_hydro_sf"/>
</dbReference>
<protein>
    <recommendedName>
        <fullName evidence="2">SGNH hydrolase-type esterase domain-containing protein</fullName>
    </recommendedName>
</protein>
<dbReference type="GO" id="GO:0016788">
    <property type="term" value="F:hydrolase activity, acting on ester bonds"/>
    <property type="evidence" value="ECO:0007669"/>
    <property type="project" value="UniProtKB-ARBA"/>
</dbReference>
<feature type="chain" id="PRO_5023034648" description="SGNH hydrolase-type esterase domain-containing protein" evidence="1">
    <location>
        <begin position="20"/>
        <end position="246"/>
    </location>
</feature>
<evidence type="ECO:0000259" key="2">
    <source>
        <dbReference type="Pfam" id="PF13472"/>
    </source>
</evidence>
<accession>A0A5C5YMW8</accession>
<dbReference type="SUPFAM" id="SSF52266">
    <property type="entry name" value="SGNH hydrolase"/>
    <property type="match status" value="1"/>
</dbReference>
<dbReference type="InterPro" id="IPR013830">
    <property type="entry name" value="SGNH_hydro"/>
</dbReference>
<dbReference type="InterPro" id="IPR051532">
    <property type="entry name" value="Ester_Hydrolysis_Enzymes"/>
</dbReference>
<gene>
    <name evidence="3" type="ORF">CA13_67670</name>
</gene>
<dbReference type="Gene3D" id="3.40.50.1110">
    <property type="entry name" value="SGNH hydrolase"/>
    <property type="match status" value="1"/>
</dbReference>
<dbReference type="AlphaFoldDB" id="A0A5C5YMW8"/>
<name>A0A5C5YMW8_9BACT</name>
<evidence type="ECO:0000313" key="3">
    <source>
        <dbReference type="EMBL" id="TWT76274.1"/>
    </source>
</evidence>
<dbReference type="EMBL" id="SJPJ01000002">
    <property type="protein sequence ID" value="TWT76274.1"/>
    <property type="molecule type" value="Genomic_DNA"/>
</dbReference>
<feature type="signal peptide" evidence="1">
    <location>
        <begin position="1"/>
        <end position="19"/>
    </location>
</feature>
<reference evidence="3 4" key="1">
    <citation type="submission" date="2019-02" db="EMBL/GenBank/DDBJ databases">
        <title>Deep-cultivation of Planctomycetes and their phenomic and genomic characterization uncovers novel biology.</title>
        <authorList>
            <person name="Wiegand S."/>
            <person name="Jogler M."/>
            <person name="Boedeker C."/>
            <person name="Pinto D."/>
            <person name="Vollmers J."/>
            <person name="Rivas-Marin E."/>
            <person name="Kohn T."/>
            <person name="Peeters S.H."/>
            <person name="Heuer A."/>
            <person name="Rast P."/>
            <person name="Oberbeckmann S."/>
            <person name="Bunk B."/>
            <person name="Jeske O."/>
            <person name="Meyerdierks A."/>
            <person name="Storesund J.E."/>
            <person name="Kallscheuer N."/>
            <person name="Luecker S."/>
            <person name="Lage O.M."/>
            <person name="Pohl T."/>
            <person name="Merkel B.J."/>
            <person name="Hornburger P."/>
            <person name="Mueller R.-W."/>
            <person name="Bruemmer F."/>
            <person name="Labrenz M."/>
            <person name="Spormann A.M."/>
            <person name="Op Den Camp H."/>
            <person name="Overmann J."/>
            <person name="Amann R."/>
            <person name="Jetten M.S.M."/>
            <person name="Mascher T."/>
            <person name="Medema M.H."/>
            <person name="Devos D.P."/>
            <person name="Kaster A.-K."/>
            <person name="Ovreas L."/>
            <person name="Rohde M."/>
            <person name="Galperin M.Y."/>
            <person name="Jogler C."/>
        </authorList>
    </citation>
    <scope>NUCLEOTIDE SEQUENCE [LARGE SCALE GENOMIC DNA]</scope>
    <source>
        <strain evidence="3 4">CA13</strain>
    </source>
</reference>
<keyword evidence="1" id="KW-0732">Signal</keyword>
<sequence precursor="true">MKRLRLIVAAAAIFFGVNAGYSQETVLASNTGTIAEPATKSAFARWENDISRLEALDKTLEPNEDAILFIGSSSIRLWDSIAEDMAPYRVIKRGFGGAKYDDLAFFSERLIEPHVYRAMVVFIANDVSGSPQDHSPEEVNQWARQVIAVSHQHHNGAPVFLIEVTPTESRFSHWEKTRAINATLREIALTTPDTYFVPTAEHFLTSEDQPRKDLFRDDRLHLSEAGYDVWGKLIRSRLNDVLRQQK</sequence>
<dbReference type="PANTHER" id="PTHR30383:SF29">
    <property type="entry name" value="SGNH HYDROLASE-TYPE ESTERASE DOMAIN-CONTAINING PROTEIN"/>
    <property type="match status" value="1"/>
</dbReference>
<dbReference type="PANTHER" id="PTHR30383">
    <property type="entry name" value="THIOESTERASE 1/PROTEASE 1/LYSOPHOSPHOLIPASE L1"/>
    <property type="match status" value="1"/>
</dbReference>
<dbReference type="RefSeq" id="WP_146404071.1">
    <property type="nucleotide sequence ID" value="NZ_SJPJ01000002.1"/>
</dbReference>
<dbReference type="Proteomes" id="UP000315010">
    <property type="component" value="Unassembled WGS sequence"/>
</dbReference>
<feature type="domain" description="SGNH hydrolase-type esterase" evidence="2">
    <location>
        <begin position="79"/>
        <end position="228"/>
    </location>
</feature>
<evidence type="ECO:0000313" key="4">
    <source>
        <dbReference type="Proteomes" id="UP000315010"/>
    </source>
</evidence>
<keyword evidence="4" id="KW-1185">Reference proteome</keyword>
<dbReference type="Pfam" id="PF13472">
    <property type="entry name" value="Lipase_GDSL_2"/>
    <property type="match status" value="1"/>
</dbReference>
<proteinExistence type="predicted"/>
<comment type="caution">
    <text evidence="3">The sequence shown here is derived from an EMBL/GenBank/DDBJ whole genome shotgun (WGS) entry which is preliminary data.</text>
</comment>